<dbReference type="AlphaFoldDB" id="A0A518GQK2"/>
<dbReference type="RefSeq" id="WP_390621266.1">
    <property type="nucleotide sequence ID" value="NZ_CP036299.1"/>
</dbReference>
<evidence type="ECO:0000259" key="1">
    <source>
        <dbReference type="Pfam" id="PF22481"/>
    </source>
</evidence>
<name>A0A518GQK2_9PLAN</name>
<gene>
    <name evidence="2" type="ORF">Spb1_27690</name>
</gene>
<proteinExistence type="predicted"/>
<accession>A0A518GQK2</accession>
<protein>
    <recommendedName>
        <fullName evidence="1">DUF6985 domain-containing protein</fullName>
    </recommendedName>
</protein>
<reference evidence="2 3" key="1">
    <citation type="submission" date="2019-02" db="EMBL/GenBank/DDBJ databases">
        <title>Deep-cultivation of Planctomycetes and their phenomic and genomic characterization uncovers novel biology.</title>
        <authorList>
            <person name="Wiegand S."/>
            <person name="Jogler M."/>
            <person name="Boedeker C."/>
            <person name="Pinto D."/>
            <person name="Vollmers J."/>
            <person name="Rivas-Marin E."/>
            <person name="Kohn T."/>
            <person name="Peeters S.H."/>
            <person name="Heuer A."/>
            <person name="Rast P."/>
            <person name="Oberbeckmann S."/>
            <person name="Bunk B."/>
            <person name="Jeske O."/>
            <person name="Meyerdierks A."/>
            <person name="Storesund J.E."/>
            <person name="Kallscheuer N."/>
            <person name="Luecker S."/>
            <person name="Lage O.M."/>
            <person name="Pohl T."/>
            <person name="Merkel B.J."/>
            <person name="Hornburger P."/>
            <person name="Mueller R.-W."/>
            <person name="Bruemmer F."/>
            <person name="Labrenz M."/>
            <person name="Spormann A.M."/>
            <person name="Op den Camp H."/>
            <person name="Overmann J."/>
            <person name="Amann R."/>
            <person name="Jetten M.S.M."/>
            <person name="Mascher T."/>
            <person name="Medema M.H."/>
            <person name="Devos D.P."/>
            <person name="Kaster A.-K."/>
            <person name="Ovreas L."/>
            <person name="Rohde M."/>
            <person name="Galperin M.Y."/>
            <person name="Jogler C."/>
        </authorList>
    </citation>
    <scope>NUCLEOTIDE SEQUENCE [LARGE SCALE GENOMIC DNA]</scope>
    <source>
        <strain evidence="2 3">Spb1</strain>
    </source>
</reference>
<evidence type="ECO:0000313" key="3">
    <source>
        <dbReference type="Proteomes" id="UP000315349"/>
    </source>
</evidence>
<dbReference type="Pfam" id="PF22481">
    <property type="entry name" value="DUF6985"/>
    <property type="match status" value="1"/>
</dbReference>
<dbReference type="KEGG" id="peh:Spb1_27690"/>
<organism evidence="2 3">
    <name type="scientific">Planctopirus ephydatiae</name>
    <dbReference type="NCBI Taxonomy" id="2528019"/>
    <lineage>
        <taxon>Bacteria</taxon>
        <taxon>Pseudomonadati</taxon>
        <taxon>Planctomycetota</taxon>
        <taxon>Planctomycetia</taxon>
        <taxon>Planctomycetales</taxon>
        <taxon>Planctomycetaceae</taxon>
        <taxon>Planctopirus</taxon>
    </lineage>
</organism>
<feature type="domain" description="DUF6985" evidence="1">
    <location>
        <begin position="33"/>
        <end position="149"/>
    </location>
</feature>
<evidence type="ECO:0000313" key="2">
    <source>
        <dbReference type="EMBL" id="QDV30834.1"/>
    </source>
</evidence>
<sequence length="157" mass="17502">MFGLFETEDFKHPTLGVFRWVRGCWRGEMALPNGSVVPLIIGGTRKGPDHAALRHAENFGPDLKSVEAQLMHELFEHYEPYAEAARQGEIEASGFPQVHNGSEALGMAEVEAVVVVELDRALATEVCYRVPWDEEHTLGARFRGRNWVELCGSTLVP</sequence>
<dbReference type="EMBL" id="CP036299">
    <property type="protein sequence ID" value="QDV30834.1"/>
    <property type="molecule type" value="Genomic_DNA"/>
</dbReference>
<dbReference type="InterPro" id="IPR054254">
    <property type="entry name" value="DUF6985"/>
</dbReference>
<keyword evidence="3" id="KW-1185">Reference proteome</keyword>
<dbReference type="Proteomes" id="UP000315349">
    <property type="component" value="Chromosome"/>
</dbReference>